<sequence length="91" mass="10582">MMLMMMMMMMMCSLQGIQIAKLFHYWCSSLYVAYLLDVELTVFFLSFFLSFLTPSVPFCVLCNLSMLRFVSLAALHCKRHFQSCKKLNLAA</sequence>
<keyword evidence="1" id="KW-0812">Transmembrane</keyword>
<dbReference type="VEuPathDB" id="FungiDB:ASPFODRAFT_293340"/>
<dbReference type="Proteomes" id="UP000184063">
    <property type="component" value="Unassembled WGS sequence"/>
</dbReference>
<dbReference type="EMBL" id="KV878245">
    <property type="protein sequence ID" value="OJZ83902.1"/>
    <property type="molecule type" value="Genomic_DNA"/>
</dbReference>
<proteinExistence type="predicted"/>
<keyword evidence="2" id="KW-0732">Signal</keyword>
<evidence type="ECO:0000256" key="1">
    <source>
        <dbReference type="SAM" id="Phobius"/>
    </source>
</evidence>
<protein>
    <recommendedName>
        <fullName evidence="5">C2H2-type domain-containing protein</fullName>
    </recommendedName>
</protein>
<evidence type="ECO:0000256" key="2">
    <source>
        <dbReference type="SAM" id="SignalP"/>
    </source>
</evidence>
<organism evidence="3 4">
    <name type="scientific">Aspergillus luchuensis (strain CBS 106.47)</name>
    <dbReference type="NCBI Taxonomy" id="1137211"/>
    <lineage>
        <taxon>Eukaryota</taxon>
        <taxon>Fungi</taxon>
        <taxon>Dikarya</taxon>
        <taxon>Ascomycota</taxon>
        <taxon>Pezizomycotina</taxon>
        <taxon>Eurotiomycetes</taxon>
        <taxon>Eurotiomycetidae</taxon>
        <taxon>Eurotiales</taxon>
        <taxon>Aspergillaceae</taxon>
        <taxon>Aspergillus</taxon>
        <taxon>Aspergillus subgen. Circumdati</taxon>
    </lineage>
</organism>
<feature type="transmembrane region" description="Helical" evidence="1">
    <location>
        <begin position="45"/>
        <end position="70"/>
    </location>
</feature>
<evidence type="ECO:0000313" key="4">
    <source>
        <dbReference type="Proteomes" id="UP000184063"/>
    </source>
</evidence>
<reference evidence="4" key="1">
    <citation type="journal article" date="2017" name="Genome Biol.">
        <title>Comparative genomics reveals high biological diversity and specific adaptations in the industrially and medically important fungal genus Aspergillus.</title>
        <authorList>
            <person name="de Vries R.P."/>
            <person name="Riley R."/>
            <person name="Wiebenga A."/>
            <person name="Aguilar-Osorio G."/>
            <person name="Amillis S."/>
            <person name="Uchima C.A."/>
            <person name="Anderluh G."/>
            <person name="Asadollahi M."/>
            <person name="Askin M."/>
            <person name="Barry K."/>
            <person name="Battaglia E."/>
            <person name="Bayram O."/>
            <person name="Benocci T."/>
            <person name="Braus-Stromeyer S.A."/>
            <person name="Caldana C."/>
            <person name="Canovas D."/>
            <person name="Cerqueira G.C."/>
            <person name="Chen F."/>
            <person name="Chen W."/>
            <person name="Choi C."/>
            <person name="Clum A."/>
            <person name="Dos Santos R.A."/>
            <person name="Damasio A.R."/>
            <person name="Diallinas G."/>
            <person name="Emri T."/>
            <person name="Fekete E."/>
            <person name="Flipphi M."/>
            <person name="Freyberg S."/>
            <person name="Gallo A."/>
            <person name="Gournas C."/>
            <person name="Habgood R."/>
            <person name="Hainaut M."/>
            <person name="Harispe M.L."/>
            <person name="Henrissat B."/>
            <person name="Hilden K.S."/>
            <person name="Hope R."/>
            <person name="Hossain A."/>
            <person name="Karabika E."/>
            <person name="Karaffa L."/>
            <person name="Karanyi Z."/>
            <person name="Krasevec N."/>
            <person name="Kuo A."/>
            <person name="Kusch H."/>
            <person name="LaButti K."/>
            <person name="Lagendijk E.L."/>
            <person name="Lapidus A."/>
            <person name="Levasseur A."/>
            <person name="Lindquist E."/>
            <person name="Lipzen A."/>
            <person name="Logrieco A.F."/>
            <person name="MacCabe A."/>
            <person name="Maekelae M.R."/>
            <person name="Malavazi I."/>
            <person name="Melin P."/>
            <person name="Meyer V."/>
            <person name="Mielnichuk N."/>
            <person name="Miskei M."/>
            <person name="Molnar A.P."/>
            <person name="Mule G."/>
            <person name="Ngan C.Y."/>
            <person name="Orejas M."/>
            <person name="Orosz E."/>
            <person name="Ouedraogo J.P."/>
            <person name="Overkamp K.M."/>
            <person name="Park H.-S."/>
            <person name="Perrone G."/>
            <person name="Piumi F."/>
            <person name="Punt P.J."/>
            <person name="Ram A.F."/>
            <person name="Ramon A."/>
            <person name="Rauscher S."/>
            <person name="Record E."/>
            <person name="Riano-Pachon D.M."/>
            <person name="Robert V."/>
            <person name="Roehrig J."/>
            <person name="Ruller R."/>
            <person name="Salamov A."/>
            <person name="Salih N.S."/>
            <person name="Samson R.A."/>
            <person name="Sandor E."/>
            <person name="Sanguinetti M."/>
            <person name="Schuetze T."/>
            <person name="Sepcic K."/>
            <person name="Shelest E."/>
            <person name="Sherlock G."/>
            <person name="Sophianopoulou V."/>
            <person name="Squina F.M."/>
            <person name="Sun H."/>
            <person name="Susca A."/>
            <person name="Todd R.B."/>
            <person name="Tsang A."/>
            <person name="Unkles S.E."/>
            <person name="van de Wiele N."/>
            <person name="van Rossen-Uffink D."/>
            <person name="Oliveira J.V."/>
            <person name="Vesth T.C."/>
            <person name="Visser J."/>
            <person name="Yu J.-H."/>
            <person name="Zhou M."/>
            <person name="Andersen M.R."/>
            <person name="Archer D.B."/>
            <person name="Baker S.E."/>
            <person name="Benoit I."/>
            <person name="Brakhage A.A."/>
            <person name="Braus G.H."/>
            <person name="Fischer R."/>
            <person name="Frisvad J.C."/>
            <person name="Goldman G.H."/>
            <person name="Houbraken J."/>
            <person name="Oakley B."/>
            <person name="Pocsi I."/>
            <person name="Scazzocchio C."/>
            <person name="Seiboth B."/>
            <person name="vanKuyk P.A."/>
            <person name="Wortman J."/>
            <person name="Dyer P.S."/>
            <person name="Grigoriev I.V."/>
        </authorList>
    </citation>
    <scope>NUCLEOTIDE SEQUENCE [LARGE SCALE GENOMIC DNA]</scope>
    <source>
        <strain evidence="4">CBS 106.47</strain>
    </source>
</reference>
<dbReference type="AlphaFoldDB" id="A0A1M3TAW5"/>
<gene>
    <name evidence="3" type="ORF">ASPFODRAFT_293340</name>
</gene>
<feature type="signal peptide" evidence="2">
    <location>
        <begin position="1"/>
        <end position="16"/>
    </location>
</feature>
<name>A0A1M3TAW5_ASPLC</name>
<keyword evidence="1" id="KW-0472">Membrane</keyword>
<accession>A0A1M3TAW5</accession>
<feature type="chain" id="PRO_5012137970" description="C2H2-type domain-containing protein" evidence="2">
    <location>
        <begin position="17"/>
        <end position="91"/>
    </location>
</feature>
<keyword evidence="1" id="KW-1133">Transmembrane helix</keyword>
<evidence type="ECO:0000313" key="3">
    <source>
        <dbReference type="EMBL" id="OJZ83902.1"/>
    </source>
</evidence>
<evidence type="ECO:0008006" key="5">
    <source>
        <dbReference type="Google" id="ProtNLM"/>
    </source>
</evidence>